<evidence type="ECO:0000256" key="1">
    <source>
        <dbReference type="SAM" id="MobiDB-lite"/>
    </source>
</evidence>
<organism evidence="2 3">
    <name type="scientific">Schaalia canis</name>
    <dbReference type="NCBI Taxonomy" id="100469"/>
    <lineage>
        <taxon>Bacteria</taxon>
        <taxon>Bacillati</taxon>
        <taxon>Actinomycetota</taxon>
        <taxon>Actinomycetes</taxon>
        <taxon>Actinomycetales</taxon>
        <taxon>Actinomycetaceae</taxon>
        <taxon>Schaalia</taxon>
    </lineage>
</organism>
<name>A0A3P1SG21_9ACTO</name>
<feature type="region of interest" description="Disordered" evidence="1">
    <location>
        <begin position="1"/>
        <end position="66"/>
    </location>
</feature>
<dbReference type="EMBL" id="RQZF01000002">
    <property type="protein sequence ID" value="RRC95927.1"/>
    <property type="molecule type" value="Genomic_DNA"/>
</dbReference>
<dbReference type="Proteomes" id="UP000280444">
    <property type="component" value="Unassembled WGS sequence"/>
</dbReference>
<proteinExistence type="predicted"/>
<accession>A0A3P1SG21</accession>
<evidence type="ECO:0000313" key="3">
    <source>
        <dbReference type="Proteomes" id="UP000280444"/>
    </source>
</evidence>
<protein>
    <submittedName>
        <fullName evidence="2">Uncharacterized protein</fullName>
    </submittedName>
</protein>
<reference evidence="2 3" key="1">
    <citation type="submission" date="2018-11" db="EMBL/GenBank/DDBJ databases">
        <title>Genomes From Bacteria Associated with the Canine Oral Cavity: a Test Case for Automated Genome-Based Taxonomic Assignment.</title>
        <authorList>
            <person name="Coil D.A."/>
            <person name="Jospin G."/>
            <person name="Darling A.E."/>
            <person name="Wallis C."/>
            <person name="Davis I.J."/>
            <person name="Harris S."/>
            <person name="Eisen J.A."/>
            <person name="Holcombe L.J."/>
            <person name="O'Flynn C."/>
        </authorList>
    </citation>
    <scope>NUCLEOTIDE SEQUENCE [LARGE SCALE GENOMIC DNA]</scope>
    <source>
        <strain evidence="2 3">OH770</strain>
    </source>
</reference>
<evidence type="ECO:0000313" key="2">
    <source>
        <dbReference type="EMBL" id="RRC95927.1"/>
    </source>
</evidence>
<dbReference type="RefSeq" id="WP_124868651.1">
    <property type="nucleotide sequence ID" value="NZ_RQZF01000002.1"/>
</dbReference>
<keyword evidence="3" id="KW-1185">Reference proteome</keyword>
<dbReference type="AlphaFoldDB" id="A0A3P1SG21"/>
<sequence>MPEPHIPVEPGTGETDAIPPSTASSHEVPSGSIAERPSDREIVASPFPSRRQVHQDSSRQRSIFPSAAGMDKAREMAAEILEDAPHPLTAAKAQVSSVPWWKWSAAAVLAIAAVVSVPLGGWETTLSAADTVQSAAMGEAKAVGPFSVTVGKAGWFKDIVGIGYADPKKNYLVMRVTITDFSAKGPLPAQIIGDVLNVYLEGQTPVSSADLVASGSLSDAVEDLFGVHQQNVGLSFSGAMRGTDENPGEAIQPGFDQDFFAMWVLPEGAEMTSHVTVRINTLKERRSTLDDTKVWVDPKSLAYIDLPVAPVQEVQ</sequence>
<comment type="caution">
    <text evidence="2">The sequence shown here is derived from an EMBL/GenBank/DDBJ whole genome shotgun (WGS) entry which is preliminary data.</text>
</comment>
<gene>
    <name evidence="2" type="ORF">EII11_03500</name>
</gene>